<dbReference type="InterPro" id="IPR002067">
    <property type="entry name" value="MCP"/>
</dbReference>
<keyword evidence="6 10" id="KW-1133">Transmembrane helix</keyword>
<evidence type="ECO:0000256" key="1">
    <source>
        <dbReference type="ARBA" id="ARBA00004448"/>
    </source>
</evidence>
<evidence type="ECO:0000256" key="2">
    <source>
        <dbReference type="ARBA" id="ARBA00022448"/>
    </source>
</evidence>
<name>A0A061AU28_CYBFA</name>
<dbReference type="EMBL" id="LK052887">
    <property type="protein sequence ID" value="CDR38876.1"/>
    <property type="molecule type" value="Genomic_DNA"/>
</dbReference>
<dbReference type="VEuPathDB" id="FungiDB:BON22_0010"/>
<dbReference type="OrthoDB" id="1924968at2759"/>
<dbReference type="GO" id="GO:0005743">
    <property type="term" value="C:mitochondrial inner membrane"/>
    <property type="evidence" value="ECO:0007669"/>
    <property type="project" value="UniProtKB-SubCell"/>
</dbReference>
<evidence type="ECO:0000313" key="13">
    <source>
        <dbReference type="EMBL" id="ONH69779.1"/>
    </source>
</evidence>
<dbReference type="AlphaFoldDB" id="A0A061AU28"/>
<dbReference type="HAMAP" id="MF_03064">
    <property type="entry name" value="SLC25A38"/>
    <property type="match status" value="1"/>
</dbReference>
<feature type="repeat" description="Solcar" evidence="11">
    <location>
        <begin position="104"/>
        <end position="188"/>
    </location>
</feature>
<keyword evidence="4 10" id="KW-0677">Repeat</keyword>
<evidence type="ECO:0000256" key="11">
    <source>
        <dbReference type="PROSITE-ProRule" id="PRU00282"/>
    </source>
</evidence>
<comment type="subcellular location">
    <subcellularLocation>
        <location evidence="1 10">Mitochondrion inner membrane</location>
        <topology evidence="1 10">Multi-pass membrane protein</topology>
    </subcellularLocation>
</comment>
<proteinExistence type="inferred from homology"/>
<dbReference type="Gene3D" id="1.50.40.10">
    <property type="entry name" value="Mitochondrial carrier domain"/>
    <property type="match status" value="1"/>
</dbReference>
<dbReference type="EMBL" id="MPUK01000001">
    <property type="protein sequence ID" value="ONH69779.1"/>
    <property type="molecule type" value="Genomic_DNA"/>
</dbReference>
<dbReference type="PROSITE" id="PS50920">
    <property type="entry name" value="SOLCAR"/>
    <property type="match status" value="3"/>
</dbReference>
<reference evidence="12" key="1">
    <citation type="journal article" date="2014" name="Genome Announc.">
        <title>Genome sequence of the yeast Cyberlindnera fabianii (Hansenula fabianii).</title>
        <authorList>
            <person name="Freel K.C."/>
            <person name="Sarilar V."/>
            <person name="Neuveglise C."/>
            <person name="Devillers H."/>
            <person name="Friedrich A."/>
            <person name="Schacherer J."/>
        </authorList>
    </citation>
    <scope>NUCLEOTIDE SEQUENCE</scope>
    <source>
        <strain evidence="12">YJS4271</strain>
    </source>
</reference>
<evidence type="ECO:0000256" key="4">
    <source>
        <dbReference type="ARBA" id="ARBA00022737"/>
    </source>
</evidence>
<evidence type="ECO:0000313" key="12">
    <source>
        <dbReference type="EMBL" id="CDR38876.1"/>
    </source>
</evidence>
<evidence type="ECO:0000256" key="8">
    <source>
        <dbReference type="ARBA" id="ARBA00023136"/>
    </source>
</evidence>
<evidence type="ECO:0000256" key="7">
    <source>
        <dbReference type="ARBA" id="ARBA00023128"/>
    </source>
</evidence>
<keyword evidence="3 10" id="KW-0812">Transmembrane</keyword>
<keyword evidence="8 10" id="KW-0472">Membrane</keyword>
<dbReference type="PANTHER" id="PTHR46181">
    <property type="entry name" value="MITOCHONDRIAL GLYCINE TRANSPORTER"/>
    <property type="match status" value="1"/>
</dbReference>
<reference evidence="14" key="2">
    <citation type="journal article" date="2017" name="Genome Announc.">
        <title>Genome sequences of Cyberlindnera fabianii 65, Pichia kudriavzevii 129, and Saccharomyces cerevisiae 131 isolated from fermented masau fruits in Zimbabwe.</title>
        <authorList>
            <person name="van Rijswijck I.M.H."/>
            <person name="Derks M.F.L."/>
            <person name="Abee T."/>
            <person name="de Ridder D."/>
            <person name="Smid E.J."/>
        </authorList>
    </citation>
    <scope>NUCLEOTIDE SEQUENCE [LARGE SCALE GENOMIC DNA]</scope>
    <source>
        <strain evidence="14">65</strain>
    </source>
</reference>
<dbReference type="Pfam" id="PF00153">
    <property type="entry name" value="Mito_carr"/>
    <property type="match status" value="3"/>
</dbReference>
<feature type="repeat" description="Solcar" evidence="11">
    <location>
        <begin position="221"/>
        <end position="305"/>
    </location>
</feature>
<dbReference type="OMA" id="WGIYEEL"/>
<evidence type="ECO:0000256" key="3">
    <source>
        <dbReference type="ARBA" id="ARBA00022692"/>
    </source>
</evidence>
<comment type="function">
    <text evidence="10">Mitochondrial glycine transporter that imports glycine into the mitochondrial matrix. Plays an important role in providing glycine for the first enzymatic step in heme biosynthesis, the condensation of glycine with succinyl-CoA to produce 5-aminolevulinate (ALA) in the miochondrial matrix.</text>
</comment>
<dbReference type="FunFam" id="1.50.40.10:FF:000103">
    <property type="entry name" value="Mitochondrial glycine transporter"/>
    <property type="match status" value="1"/>
</dbReference>
<evidence type="ECO:0000256" key="6">
    <source>
        <dbReference type="ARBA" id="ARBA00022989"/>
    </source>
</evidence>
<dbReference type="GO" id="GO:0015187">
    <property type="term" value="F:glycine transmembrane transporter activity"/>
    <property type="evidence" value="ECO:0007669"/>
    <property type="project" value="UniProtKB-UniRule"/>
</dbReference>
<keyword evidence="14" id="KW-1185">Reference proteome</keyword>
<dbReference type="InterPro" id="IPR030847">
    <property type="entry name" value="Hem25/SLC25A38"/>
</dbReference>
<dbReference type="PRINTS" id="PR00926">
    <property type="entry name" value="MITOCARRIER"/>
</dbReference>
<dbReference type="GO" id="GO:1904983">
    <property type="term" value="P:glycine import into mitochondrion"/>
    <property type="evidence" value="ECO:0007669"/>
    <property type="project" value="UniProtKB-UniRule"/>
</dbReference>
<dbReference type="PANTHER" id="PTHR46181:SF3">
    <property type="entry name" value="MITOCHONDRIAL GLYCINE TRANSPORTER"/>
    <property type="match status" value="1"/>
</dbReference>
<sequence length="309" mass="33660">MSDSKPLSHVIGGFFGGLASSVTLQPFDLLKTRVQQQHSGTVLGTIRSLKSYKELWRGTLPSALRTSVGSAMYLSSLHVFRSLLANTHASQQSTKGTSSLLPKLSMVENLITGAVTRGTVGFLTMPITVLKVRFESTMYHYTSLSGGIKSIWQTEGLNGFFRGFTATCIRDAPYAGLYVLFYEQCKVMLPKLLPTDALAPVQHILSDGKTPIIPQEISITKAAFINTTSAFAAASIATTITAPFDTVKTRMQLQPKVFKSFVGAFGQIVSKEGTLRLFDGLSLRLTRKAFSAGIAWGIYEEIIKFVTKL</sequence>
<accession>A0A061AU28</accession>
<reference evidence="13" key="3">
    <citation type="submission" date="2017-01" db="EMBL/GenBank/DDBJ databases">
        <authorList>
            <person name="Mah S.A."/>
            <person name="Swanson W.J."/>
            <person name="Moy G.W."/>
            <person name="Vacquier V.D."/>
        </authorList>
    </citation>
    <scope>NUCLEOTIDE SEQUENCE [LARGE SCALE GENOMIC DNA]</scope>
    <source>
        <strain evidence="13">65</strain>
    </source>
</reference>
<keyword evidence="2 10" id="KW-0813">Transport</keyword>
<evidence type="ECO:0000256" key="5">
    <source>
        <dbReference type="ARBA" id="ARBA00022792"/>
    </source>
</evidence>
<feature type="repeat" description="Solcar" evidence="11">
    <location>
        <begin position="4"/>
        <end position="83"/>
    </location>
</feature>
<dbReference type="Proteomes" id="UP000189513">
    <property type="component" value="Unassembled WGS sequence"/>
</dbReference>
<evidence type="ECO:0000256" key="10">
    <source>
        <dbReference type="HAMAP-Rule" id="MF_03064"/>
    </source>
</evidence>
<evidence type="ECO:0000313" key="14">
    <source>
        <dbReference type="Proteomes" id="UP000189513"/>
    </source>
</evidence>
<gene>
    <name evidence="13" type="ORF">BON22_0010</name>
    <name evidence="12" type="ORF">CYFA0S_02e07690g</name>
</gene>
<comment type="catalytic activity">
    <reaction evidence="9 10">
        <text>glycine(in) = glycine(out)</text>
        <dbReference type="Rhea" id="RHEA:70715"/>
        <dbReference type="ChEBI" id="CHEBI:57305"/>
    </reaction>
</comment>
<dbReference type="InterPro" id="IPR023395">
    <property type="entry name" value="MCP_dom_sf"/>
</dbReference>
<dbReference type="STRING" id="36022.A0A061AU28"/>
<dbReference type="InterPro" id="IPR018108">
    <property type="entry name" value="MCP_transmembrane"/>
</dbReference>
<evidence type="ECO:0000256" key="9">
    <source>
        <dbReference type="ARBA" id="ARBA00034060"/>
    </source>
</evidence>
<comment type="similarity">
    <text evidence="10">Belongs to the mitochondrial carrier (TC 2.A.29) family. SLC25A38 subfamily.</text>
</comment>
<protein>
    <recommendedName>
        <fullName evidence="10">Mitochondrial glycine transporter</fullName>
    </recommendedName>
    <alternativeName>
        <fullName evidence="10">Solute carrier family 25 member 38 homolog</fullName>
    </alternativeName>
</protein>
<organism evidence="12">
    <name type="scientific">Cyberlindnera fabianii</name>
    <name type="common">Yeast</name>
    <name type="synonym">Hansenula fabianii</name>
    <dbReference type="NCBI Taxonomy" id="36022"/>
    <lineage>
        <taxon>Eukaryota</taxon>
        <taxon>Fungi</taxon>
        <taxon>Dikarya</taxon>
        <taxon>Ascomycota</taxon>
        <taxon>Saccharomycotina</taxon>
        <taxon>Saccharomycetes</taxon>
        <taxon>Phaffomycetales</taxon>
        <taxon>Phaffomycetaceae</taxon>
        <taxon>Cyberlindnera</taxon>
    </lineage>
</organism>
<dbReference type="SUPFAM" id="SSF103506">
    <property type="entry name" value="Mitochondrial carrier"/>
    <property type="match status" value="1"/>
</dbReference>
<keyword evidence="7 10" id="KW-0496">Mitochondrion</keyword>
<keyword evidence="5 10" id="KW-0999">Mitochondrion inner membrane</keyword>